<keyword evidence="3" id="KW-1185">Reference proteome</keyword>
<feature type="compositionally biased region" description="Basic and acidic residues" evidence="1">
    <location>
        <begin position="384"/>
        <end position="396"/>
    </location>
</feature>
<feature type="region of interest" description="Disordered" evidence="1">
    <location>
        <begin position="374"/>
        <end position="396"/>
    </location>
</feature>
<dbReference type="GO" id="GO:0003676">
    <property type="term" value="F:nucleic acid binding"/>
    <property type="evidence" value="ECO:0007669"/>
    <property type="project" value="InterPro"/>
</dbReference>
<feature type="non-terminal residue" evidence="2">
    <location>
        <position position="1"/>
    </location>
</feature>
<reference evidence="2 3" key="1">
    <citation type="journal article" date="2021" name="Nat. Plants">
        <title>The Taxus genome provides insights into paclitaxel biosynthesis.</title>
        <authorList>
            <person name="Xiong X."/>
            <person name="Gou J."/>
            <person name="Liao Q."/>
            <person name="Li Y."/>
            <person name="Zhou Q."/>
            <person name="Bi G."/>
            <person name="Li C."/>
            <person name="Du R."/>
            <person name="Wang X."/>
            <person name="Sun T."/>
            <person name="Guo L."/>
            <person name="Liang H."/>
            <person name="Lu P."/>
            <person name="Wu Y."/>
            <person name="Zhang Z."/>
            <person name="Ro D.K."/>
            <person name="Shang Y."/>
            <person name="Huang S."/>
            <person name="Yan J."/>
        </authorList>
    </citation>
    <scope>NUCLEOTIDE SEQUENCE [LARGE SCALE GENOMIC DNA]</scope>
    <source>
        <strain evidence="2">Ta-2019</strain>
    </source>
</reference>
<protein>
    <submittedName>
        <fullName evidence="2">Uncharacterized protein</fullName>
    </submittedName>
</protein>
<evidence type="ECO:0000256" key="1">
    <source>
        <dbReference type="SAM" id="MobiDB-lite"/>
    </source>
</evidence>
<dbReference type="SUPFAM" id="SSF54928">
    <property type="entry name" value="RNA-binding domain, RBD"/>
    <property type="match status" value="1"/>
</dbReference>
<evidence type="ECO:0000313" key="3">
    <source>
        <dbReference type="Proteomes" id="UP000824469"/>
    </source>
</evidence>
<gene>
    <name evidence="2" type="ORF">KI387_001874</name>
</gene>
<dbReference type="InterPro" id="IPR035979">
    <property type="entry name" value="RBD_domain_sf"/>
</dbReference>
<comment type="caution">
    <text evidence="2">The sequence shown here is derived from an EMBL/GenBank/DDBJ whole genome shotgun (WGS) entry which is preliminary data.</text>
</comment>
<proteinExistence type="predicted"/>
<dbReference type="PANTHER" id="PTHR36384">
    <property type="entry name" value="SAWADEE PROTEIN"/>
    <property type="match status" value="1"/>
</dbReference>
<dbReference type="Proteomes" id="UP000824469">
    <property type="component" value="Unassembled WGS sequence"/>
</dbReference>
<accession>A0AA38LN94</accession>
<name>A0AA38LN94_TAXCH</name>
<dbReference type="AlphaFoldDB" id="A0AA38LN94"/>
<sequence>VCKSKHCLIDDEEHCTCTFKVLWQAGPNAYRITSISCENICLLTTGNIESHPVMKEFVNVLHYNLARREQELSLDLNSIPVELKTEQLHIPTSVDIRIEGSKQSENFSLSACGGMKRPSSSSVMDNWYEGLNFERASEQVTVEENQKDKEITEGNVGKNSFLHYSRGYFKRWMLRSNEIFTGGRQVQDYSQINANVKASETLVQHGNDLDGVDTLSSSYLTPSYLKHGRRDSTMEPFACSTYLQQGVLVQNLGNQEIFLKVVHDISQPVEQFLDIELQPQKIPIEVLGISSDKISHVFQMQSNSSSSIDVLRSSGLTTSDVKGKIQNNPYEGCKDPSYHLGQARNNLHIVKVVNKQNELKIREMRCPELPSEAVNISSDEEDDHGTSKKKCDYGSKDLSRQHGTHFQLQRELSTVEEIKVDGTHMSKCHRNVRSKNEDTTIFRCNHEGQKNISTIQHHCSGHSVSEKSNCYPSVYLNPANVPSFDSDSDLGKHFHLISNECQNTSPSFFQVYSRPSDSSIRHNFFPSCNRCGTFSVNSFTAHGKYFSQSSMHRCDELCISDVSAHLEDKSYCDGDGIGHSMVSNCKHCRKSMKSILSSNRGVLRIERGLIEDRCGHLDAGCGYCNEDVRTKELQFYSSEILVLDNLEKDVSPFDVKDAISSMGCSVLHVYILPTLKLEHFTRGFVWFQDRASLMKALSYLQDDNLFVTSSNGRPWVVLHIDGVFEGIFEGFNIEPKYSSSRISFVYKGTEDFEKAKKRKNIFLEFKEQLTLLHKRLEFEEKVPNES</sequence>
<dbReference type="EMBL" id="JAHRHJ020000001">
    <property type="protein sequence ID" value="KAH9329766.1"/>
    <property type="molecule type" value="Genomic_DNA"/>
</dbReference>
<evidence type="ECO:0000313" key="2">
    <source>
        <dbReference type="EMBL" id="KAH9329766.1"/>
    </source>
</evidence>
<organism evidence="2 3">
    <name type="scientific">Taxus chinensis</name>
    <name type="common">Chinese yew</name>
    <name type="synonym">Taxus wallichiana var. chinensis</name>
    <dbReference type="NCBI Taxonomy" id="29808"/>
    <lineage>
        <taxon>Eukaryota</taxon>
        <taxon>Viridiplantae</taxon>
        <taxon>Streptophyta</taxon>
        <taxon>Embryophyta</taxon>
        <taxon>Tracheophyta</taxon>
        <taxon>Spermatophyta</taxon>
        <taxon>Pinopsida</taxon>
        <taxon>Pinidae</taxon>
        <taxon>Conifers II</taxon>
        <taxon>Cupressales</taxon>
        <taxon>Taxaceae</taxon>
        <taxon>Taxus</taxon>
    </lineage>
</organism>
<dbReference type="OMA" id="CTCTFKV"/>
<dbReference type="PANTHER" id="PTHR36384:SF1">
    <property type="entry name" value="SAWADEE PROTEIN"/>
    <property type="match status" value="1"/>
</dbReference>